<keyword evidence="1" id="KW-1185">Reference proteome</keyword>
<dbReference type="GeneID" id="117151374"/>
<dbReference type="Proteomes" id="UP000515180">
    <property type="component" value="Unplaced"/>
</dbReference>
<dbReference type="AlphaFoldDB" id="A0A6P8LK72"/>
<sequence>MSYVSASVLAASPPFELQALALQHIKVLGSSGLTLPVAGQVASDAREKARMETWERWRSDLLAEDAVRAHRGVRAFLPNWQAWRDRGRLPLTLRMTQVLTGHRAFGDYLLRIRREMTDTCHQCQEEQDTAQQTLEFCPAWADQRRVLQLAICESLAPSVIVHAMLRGQREYLAFRSFCEQVMLARELAERVRHQTSINIKSELQILWITNRLEKLQCAYLSILSSLIDDVATDSKENTTTHIVKTTTDLY</sequence>
<organism evidence="1 2">
    <name type="scientific">Bombus impatiens</name>
    <name type="common">Bumblebee</name>
    <dbReference type="NCBI Taxonomy" id="132113"/>
    <lineage>
        <taxon>Eukaryota</taxon>
        <taxon>Metazoa</taxon>
        <taxon>Ecdysozoa</taxon>
        <taxon>Arthropoda</taxon>
        <taxon>Hexapoda</taxon>
        <taxon>Insecta</taxon>
        <taxon>Pterygota</taxon>
        <taxon>Neoptera</taxon>
        <taxon>Endopterygota</taxon>
        <taxon>Hymenoptera</taxon>
        <taxon>Apocrita</taxon>
        <taxon>Aculeata</taxon>
        <taxon>Apoidea</taxon>
        <taxon>Anthophila</taxon>
        <taxon>Apidae</taxon>
        <taxon>Bombus</taxon>
        <taxon>Pyrobombus</taxon>
    </lineage>
</organism>
<protein>
    <submittedName>
        <fullName evidence="2">Uncharacterized protein LOC117151374</fullName>
    </submittedName>
</protein>
<evidence type="ECO:0000313" key="2">
    <source>
        <dbReference type="RefSeq" id="XP_033175434.1"/>
    </source>
</evidence>
<dbReference type="RefSeq" id="XP_033175434.1">
    <property type="nucleotide sequence ID" value="XM_033319543.1"/>
</dbReference>
<gene>
    <name evidence="2" type="primary">LOC117151374</name>
</gene>
<name>A0A6P8LK72_BOMIM</name>
<dbReference type="OrthoDB" id="7615806at2759"/>
<reference evidence="2" key="1">
    <citation type="submission" date="2025-08" db="UniProtKB">
        <authorList>
            <consortium name="RefSeq"/>
        </authorList>
    </citation>
    <scope>IDENTIFICATION</scope>
</reference>
<accession>A0A6P8LK72</accession>
<evidence type="ECO:0000313" key="1">
    <source>
        <dbReference type="Proteomes" id="UP000515180"/>
    </source>
</evidence>
<proteinExistence type="predicted"/>